<dbReference type="InterPro" id="IPR037231">
    <property type="entry name" value="NAP-like_sf"/>
</dbReference>
<dbReference type="EMBL" id="JBAMMX010000003">
    <property type="protein sequence ID" value="KAK6944258.1"/>
    <property type="molecule type" value="Genomic_DNA"/>
</dbReference>
<dbReference type="InterPro" id="IPR002164">
    <property type="entry name" value="NAP_family"/>
</dbReference>
<evidence type="ECO:0000256" key="1">
    <source>
        <dbReference type="ARBA" id="ARBA00009947"/>
    </source>
</evidence>
<dbReference type="PANTHER" id="PTHR11875">
    <property type="entry name" value="TESTIS-SPECIFIC Y-ENCODED PROTEIN"/>
    <property type="match status" value="1"/>
</dbReference>
<dbReference type="Gene3D" id="1.20.5.1500">
    <property type="match status" value="1"/>
</dbReference>
<accession>A0AAN8W0Q7</accession>
<evidence type="ECO:0000313" key="4">
    <source>
        <dbReference type="EMBL" id="KAK6944258.1"/>
    </source>
</evidence>
<keyword evidence="5" id="KW-1185">Reference proteome</keyword>
<dbReference type="SUPFAM" id="SSF143113">
    <property type="entry name" value="NAP-like"/>
    <property type="match status" value="1"/>
</dbReference>
<sequence>MRGRIHEVSLQLPCQYDELEKKFFEARAALEAKYQKLYELFYTKRFEIVYGVVEVEGTKEVLAEEISEHDEEALKYLKDIKWCRIDDSKGFKLETYFGESNRDSDCVASGKMLDTKGFEEEAKKGIKEC</sequence>
<dbReference type="GO" id="GO:0042393">
    <property type="term" value="F:histone binding"/>
    <property type="evidence" value="ECO:0007669"/>
    <property type="project" value="UniProtKB-ARBA"/>
</dbReference>
<gene>
    <name evidence="4" type="ORF">RJ641_025360</name>
</gene>
<evidence type="ECO:0000256" key="3">
    <source>
        <dbReference type="RuleBase" id="RU003876"/>
    </source>
</evidence>
<keyword evidence="2" id="KW-0143">Chaperone</keyword>
<dbReference type="Proteomes" id="UP001370490">
    <property type="component" value="Unassembled WGS sequence"/>
</dbReference>
<dbReference type="GO" id="GO:0005634">
    <property type="term" value="C:nucleus"/>
    <property type="evidence" value="ECO:0007669"/>
    <property type="project" value="InterPro"/>
</dbReference>
<protein>
    <submittedName>
        <fullName evidence="4">Nucleosome assembly protein (NAP)</fullName>
    </submittedName>
</protein>
<comment type="caution">
    <text evidence="4">The sequence shown here is derived from an EMBL/GenBank/DDBJ whole genome shotgun (WGS) entry which is preliminary data.</text>
</comment>
<dbReference type="AlphaFoldDB" id="A0AAN8W0Q7"/>
<dbReference type="Gene3D" id="3.30.1120.90">
    <property type="entry name" value="Nucleosome assembly protein"/>
    <property type="match status" value="1"/>
</dbReference>
<evidence type="ECO:0000313" key="5">
    <source>
        <dbReference type="Proteomes" id="UP001370490"/>
    </source>
</evidence>
<dbReference type="GO" id="GO:0006334">
    <property type="term" value="P:nucleosome assembly"/>
    <property type="evidence" value="ECO:0007669"/>
    <property type="project" value="InterPro"/>
</dbReference>
<name>A0AAN8W0Q7_9MAGN</name>
<organism evidence="4 5">
    <name type="scientific">Dillenia turbinata</name>
    <dbReference type="NCBI Taxonomy" id="194707"/>
    <lineage>
        <taxon>Eukaryota</taxon>
        <taxon>Viridiplantae</taxon>
        <taxon>Streptophyta</taxon>
        <taxon>Embryophyta</taxon>
        <taxon>Tracheophyta</taxon>
        <taxon>Spermatophyta</taxon>
        <taxon>Magnoliopsida</taxon>
        <taxon>eudicotyledons</taxon>
        <taxon>Gunneridae</taxon>
        <taxon>Pentapetalae</taxon>
        <taxon>Dilleniales</taxon>
        <taxon>Dilleniaceae</taxon>
        <taxon>Dillenia</taxon>
    </lineage>
</organism>
<comment type="similarity">
    <text evidence="1 3">Belongs to the nucleosome assembly protein (NAP) family.</text>
</comment>
<reference evidence="4 5" key="1">
    <citation type="submission" date="2023-12" db="EMBL/GenBank/DDBJ databases">
        <title>A high-quality genome assembly for Dillenia turbinata (Dilleniales).</title>
        <authorList>
            <person name="Chanderbali A."/>
        </authorList>
    </citation>
    <scope>NUCLEOTIDE SEQUENCE [LARGE SCALE GENOMIC DNA]</scope>
    <source>
        <strain evidence="4">LSX21</strain>
        <tissue evidence="4">Leaf</tissue>
    </source>
</reference>
<proteinExistence type="inferred from homology"/>
<evidence type="ECO:0000256" key="2">
    <source>
        <dbReference type="ARBA" id="ARBA00023186"/>
    </source>
</evidence>
<dbReference type="GO" id="GO:0000724">
    <property type="term" value="P:double-strand break repair via homologous recombination"/>
    <property type="evidence" value="ECO:0007669"/>
    <property type="project" value="UniProtKB-ARBA"/>
</dbReference>
<dbReference type="Pfam" id="PF00956">
    <property type="entry name" value="NAP"/>
    <property type="match status" value="2"/>
</dbReference>